<dbReference type="SMART" id="SM01118">
    <property type="entry name" value="CYTH"/>
    <property type="match status" value="1"/>
</dbReference>
<dbReference type="RefSeq" id="WP_189385206.1">
    <property type="nucleotide sequence ID" value="NZ_BAABFY010000047.1"/>
</dbReference>
<dbReference type="GO" id="GO:0050355">
    <property type="term" value="F:inorganic triphosphate phosphatase activity"/>
    <property type="evidence" value="ECO:0007669"/>
    <property type="project" value="InterPro"/>
</dbReference>
<dbReference type="CDD" id="cd07756">
    <property type="entry name" value="CYTH-like_Pase_CHAD"/>
    <property type="match status" value="1"/>
</dbReference>
<evidence type="ECO:0000313" key="3">
    <source>
        <dbReference type="EMBL" id="GGW88632.1"/>
    </source>
</evidence>
<evidence type="ECO:0000259" key="1">
    <source>
        <dbReference type="PROSITE" id="PS51707"/>
    </source>
</evidence>
<accession>A0A918JPP8</accession>
<dbReference type="Proteomes" id="UP000608345">
    <property type="component" value="Unassembled WGS sequence"/>
</dbReference>
<dbReference type="AlphaFoldDB" id="A0A918JPP8"/>
<keyword evidence="4" id="KW-1185">Reference proteome</keyword>
<dbReference type="InterPro" id="IPR033469">
    <property type="entry name" value="CYTH-like_dom_sf"/>
</dbReference>
<gene>
    <name evidence="3" type="ORF">GCM10011450_18550</name>
</gene>
<dbReference type="SUPFAM" id="SSF55154">
    <property type="entry name" value="CYTH-like phosphatases"/>
    <property type="match status" value="1"/>
</dbReference>
<feature type="domain" description="CYTH" evidence="1">
    <location>
        <begin position="1"/>
        <end position="193"/>
    </location>
</feature>
<dbReference type="InterPro" id="IPR007899">
    <property type="entry name" value="CHAD_dom"/>
</dbReference>
<reference evidence="3" key="1">
    <citation type="journal article" date="2014" name="Int. J. Syst. Evol. Microbiol.">
        <title>Complete genome sequence of Corynebacterium casei LMG S-19264T (=DSM 44701T), isolated from a smear-ripened cheese.</title>
        <authorList>
            <consortium name="US DOE Joint Genome Institute (JGI-PGF)"/>
            <person name="Walter F."/>
            <person name="Albersmeier A."/>
            <person name="Kalinowski J."/>
            <person name="Ruckert C."/>
        </authorList>
    </citation>
    <scope>NUCLEOTIDE SEQUENCE</scope>
    <source>
        <strain evidence="3">KCTC 23732</strain>
    </source>
</reference>
<dbReference type="PROSITE" id="PS51708">
    <property type="entry name" value="CHAD"/>
    <property type="match status" value="1"/>
</dbReference>
<evidence type="ECO:0000259" key="2">
    <source>
        <dbReference type="PROSITE" id="PS51708"/>
    </source>
</evidence>
<protein>
    <submittedName>
        <fullName evidence="3">Inorganic triphosphatase</fullName>
    </submittedName>
</protein>
<dbReference type="GO" id="GO:0046872">
    <property type="term" value="F:metal ion binding"/>
    <property type="evidence" value="ECO:0007669"/>
    <property type="project" value="TreeGrafter"/>
</dbReference>
<dbReference type="SMART" id="SM00880">
    <property type="entry name" value="CHAD"/>
    <property type="match status" value="1"/>
</dbReference>
<organism evidence="3 4">
    <name type="scientific">Advenella faeciporci</name>
    <dbReference type="NCBI Taxonomy" id="797535"/>
    <lineage>
        <taxon>Bacteria</taxon>
        <taxon>Pseudomonadati</taxon>
        <taxon>Pseudomonadota</taxon>
        <taxon>Betaproteobacteria</taxon>
        <taxon>Burkholderiales</taxon>
        <taxon>Alcaligenaceae</taxon>
    </lineage>
</organism>
<dbReference type="Gene3D" id="2.40.320.10">
    <property type="entry name" value="Hypothetical Protein Pfu-838710-001"/>
    <property type="match status" value="1"/>
</dbReference>
<name>A0A918JPP8_9BURK</name>
<dbReference type="PANTHER" id="PTHR39569:SF1">
    <property type="entry name" value="INORGANIC TRIPHOSPHATASE"/>
    <property type="match status" value="1"/>
</dbReference>
<dbReference type="PROSITE" id="PS51707">
    <property type="entry name" value="CYTH"/>
    <property type="match status" value="1"/>
</dbReference>
<sequence length="571" mass="64859">MSEQELKLHVPIHAQKTIEKAVRTTRAEELPLRAMYFDTPARELAKAKIAIRLRLEGSQWVQTLKMPGNNAISKLELNHDRPGPILDLSLYAGTSAEAVLTNLDNPLELRYETDVIRIFRKHRVAKGIIEIAYDRGVIRSGDLELPVSEVEFELKSGSPEAIFEVGLRWLEKYKLQLDLRSKSHRGDALATAAQNIKLAQTPASPEIVRKSEIDRFWAPRKARPYQINKNQNATQALIATTNECLEQICFNAGPLAEMDTLGVVSVGQPEHVHQLRIGMRRLASNWKLFGKIAYLPEPELQAELKVHLGHFGATRDLDVMLETIVPKLEEAGMPHIQFEHQESVSTAQEIAQSVAFQSWLVKLLKWTVLTPAIDPVPETDDKKEATEAQDEMDVMAEANETDKGIQHQEITPEGKVTEKSPEAKAANSQPPLLIIPLIPSTQPKITLRKQLETRLNKWNREIVNHWKTEDKNDIEAYHDLRKKIKRMRYGLNVYEALHTGSNLGFYVKRLAAAQETFGTLNDYSTAHTFYSQYTDAYPETWFAVGWLSANLEICKKHADDVLKELPRRIKF</sequence>
<comment type="caution">
    <text evidence="3">The sequence shown here is derived from an EMBL/GenBank/DDBJ whole genome shotgun (WGS) entry which is preliminary data.</text>
</comment>
<dbReference type="PANTHER" id="PTHR39569">
    <property type="entry name" value="INORGANIC TRIPHOSPHATASE"/>
    <property type="match status" value="1"/>
</dbReference>
<dbReference type="Pfam" id="PF05235">
    <property type="entry name" value="CHAD"/>
    <property type="match status" value="1"/>
</dbReference>
<dbReference type="Gene3D" id="1.40.20.10">
    <property type="entry name" value="CHAD domain"/>
    <property type="match status" value="1"/>
</dbReference>
<dbReference type="Pfam" id="PF01928">
    <property type="entry name" value="CYTH"/>
    <property type="match status" value="1"/>
</dbReference>
<evidence type="ECO:0000313" key="4">
    <source>
        <dbReference type="Proteomes" id="UP000608345"/>
    </source>
</evidence>
<dbReference type="InterPro" id="IPR023577">
    <property type="entry name" value="CYTH_domain"/>
</dbReference>
<feature type="domain" description="CHAD" evidence="2">
    <location>
        <begin position="230"/>
        <end position="567"/>
    </location>
</feature>
<reference evidence="3" key="2">
    <citation type="submission" date="2020-09" db="EMBL/GenBank/DDBJ databases">
        <authorList>
            <person name="Sun Q."/>
            <person name="Kim S."/>
        </authorList>
    </citation>
    <scope>NUCLEOTIDE SEQUENCE</scope>
    <source>
        <strain evidence="3">KCTC 23732</strain>
    </source>
</reference>
<dbReference type="EMBL" id="BMYS01000012">
    <property type="protein sequence ID" value="GGW88632.1"/>
    <property type="molecule type" value="Genomic_DNA"/>
</dbReference>
<proteinExistence type="predicted"/>
<dbReference type="InterPro" id="IPR039013">
    <property type="entry name" value="YgiF"/>
</dbReference>
<dbReference type="InterPro" id="IPR038186">
    <property type="entry name" value="CHAD_dom_sf"/>
</dbReference>